<evidence type="ECO:0000313" key="5">
    <source>
        <dbReference type="EMBL" id="WVW79638.1"/>
    </source>
</evidence>
<dbReference type="EMBL" id="CP144541">
    <property type="protein sequence ID" value="WVW79638.1"/>
    <property type="molecule type" value="Genomic_DNA"/>
</dbReference>
<dbReference type="GeneID" id="30204687"/>
<dbReference type="EMBL" id="KI894018">
    <property type="protein sequence ID" value="OCF28799.1"/>
    <property type="molecule type" value="Genomic_DNA"/>
</dbReference>
<dbReference type="PANTHER" id="PTHR42748:SF25">
    <property type="entry name" value="NMRA FAMILY PROTEIN"/>
    <property type="match status" value="1"/>
</dbReference>
<name>A0A1B9GCQ2_9TREE</name>
<sequence length="325" mass="37099">MSSPSVPLRAILVFGATGRQGSALINALLSSPGIESKHTILAVTRDPSTPRAQKLIQSERSRRIIKVIKGNLNSPSEIFRQARELSPSGDNKVWGVFSMQDKDPKIYPNYLDSPEVKQAFGLIDESIKNGVEYYVYTSGDRGGNDRSWENPTTVPHFKTKYHIERYLLDQIKEQNSSMRWTIFRPTMFYENLQPTFDIKIFMTAYRDILRNKKCQWISTVDIGVFVSKAFLTPEEYYGRAISLAGDEFTFEELDEKFRKVTGKGVPVTFGVLGKTLGLAARDYQLMLECFRDDGYGADIEECRRIHPGMMGVEEWLRERSGYTKI</sequence>
<organism evidence="4">
    <name type="scientific">Kwoniella bestiolae CBS 10118</name>
    <dbReference type="NCBI Taxonomy" id="1296100"/>
    <lineage>
        <taxon>Eukaryota</taxon>
        <taxon>Fungi</taxon>
        <taxon>Dikarya</taxon>
        <taxon>Basidiomycota</taxon>
        <taxon>Agaricomycotina</taxon>
        <taxon>Tremellomycetes</taxon>
        <taxon>Tremellales</taxon>
        <taxon>Cryptococcaceae</taxon>
        <taxon>Kwoniella</taxon>
    </lineage>
</organism>
<dbReference type="Pfam" id="PF05368">
    <property type="entry name" value="NmrA"/>
    <property type="match status" value="1"/>
</dbReference>
<dbReference type="KEGG" id="kbi:30204687"/>
<dbReference type="RefSeq" id="XP_019049869.1">
    <property type="nucleotide sequence ID" value="XM_019186991.1"/>
</dbReference>
<reference evidence="4" key="1">
    <citation type="submission" date="2013-07" db="EMBL/GenBank/DDBJ databases">
        <title>The Genome Sequence of Cryptococcus bestiolae CBS10118.</title>
        <authorList>
            <consortium name="The Broad Institute Genome Sequencing Platform"/>
            <person name="Cuomo C."/>
            <person name="Litvintseva A."/>
            <person name="Chen Y."/>
            <person name="Heitman J."/>
            <person name="Sun S."/>
            <person name="Springer D."/>
            <person name="Dromer F."/>
            <person name="Young S.K."/>
            <person name="Zeng Q."/>
            <person name="Gargeya S."/>
            <person name="Fitzgerald M."/>
            <person name="Abouelleil A."/>
            <person name="Alvarado L."/>
            <person name="Berlin A.M."/>
            <person name="Chapman S.B."/>
            <person name="Dewar J."/>
            <person name="Goldberg J."/>
            <person name="Griggs A."/>
            <person name="Gujja S."/>
            <person name="Hansen M."/>
            <person name="Howarth C."/>
            <person name="Imamovic A."/>
            <person name="Larimer J."/>
            <person name="McCowan C."/>
            <person name="Murphy C."/>
            <person name="Pearson M."/>
            <person name="Priest M."/>
            <person name="Roberts A."/>
            <person name="Saif S."/>
            <person name="Shea T."/>
            <person name="Sykes S."/>
            <person name="Wortman J."/>
            <person name="Nusbaum C."/>
            <person name="Birren B."/>
        </authorList>
    </citation>
    <scope>NUCLEOTIDE SEQUENCE [LARGE SCALE GENOMIC DNA]</scope>
    <source>
        <strain evidence="4">CBS 10118</strain>
    </source>
</reference>
<reference evidence="5" key="2">
    <citation type="submission" date="2013-07" db="EMBL/GenBank/DDBJ databases">
        <authorList>
            <consortium name="The Broad Institute Genome Sequencing Platform"/>
            <person name="Cuomo C."/>
            <person name="Litvintseva A."/>
            <person name="Chen Y."/>
            <person name="Heitman J."/>
            <person name="Sun S."/>
            <person name="Springer D."/>
            <person name="Dromer F."/>
            <person name="Young S.K."/>
            <person name="Zeng Q."/>
            <person name="Gargeya S."/>
            <person name="Fitzgerald M."/>
            <person name="Abouelleil A."/>
            <person name="Alvarado L."/>
            <person name="Berlin A.M."/>
            <person name="Chapman S.B."/>
            <person name="Dewar J."/>
            <person name="Goldberg J."/>
            <person name="Griggs A."/>
            <person name="Gujja S."/>
            <person name="Hansen M."/>
            <person name="Howarth C."/>
            <person name="Imamovic A."/>
            <person name="Larimer J."/>
            <person name="McCowan C."/>
            <person name="Murphy C."/>
            <person name="Pearson M."/>
            <person name="Priest M."/>
            <person name="Roberts A."/>
            <person name="Saif S."/>
            <person name="Shea T."/>
            <person name="Sykes S."/>
            <person name="Wortman J."/>
            <person name="Nusbaum C."/>
            <person name="Birren B."/>
        </authorList>
    </citation>
    <scope>NUCLEOTIDE SEQUENCE</scope>
    <source>
        <strain evidence="5">CBS 10118</strain>
    </source>
</reference>
<dbReference type="InterPro" id="IPR036291">
    <property type="entry name" value="NAD(P)-bd_dom_sf"/>
</dbReference>
<feature type="domain" description="NmrA-like" evidence="3">
    <location>
        <begin position="10"/>
        <end position="274"/>
    </location>
</feature>
<evidence type="ECO:0000313" key="6">
    <source>
        <dbReference type="Proteomes" id="UP000092730"/>
    </source>
</evidence>
<proteinExistence type="inferred from homology"/>
<accession>A0A1B9GCQ2</accession>
<dbReference type="InterPro" id="IPR051164">
    <property type="entry name" value="NmrA-like_oxidored"/>
</dbReference>
<reference evidence="5" key="4">
    <citation type="submission" date="2024-02" db="EMBL/GenBank/DDBJ databases">
        <title>Comparative genomics of Cryptococcus and Kwoniella reveals pathogenesis evolution and contrasting modes of karyotype evolution via chromosome fusion or intercentromeric recombination.</title>
        <authorList>
            <person name="Coelho M.A."/>
            <person name="David-Palma M."/>
            <person name="Shea T."/>
            <person name="Bowers K."/>
            <person name="McGinley-Smith S."/>
            <person name="Mohammad A.W."/>
            <person name="Gnirke A."/>
            <person name="Yurkov A.M."/>
            <person name="Nowrousian M."/>
            <person name="Sun S."/>
            <person name="Cuomo C.A."/>
            <person name="Heitman J."/>
        </authorList>
    </citation>
    <scope>NUCLEOTIDE SEQUENCE</scope>
    <source>
        <strain evidence="5">CBS 10118</strain>
    </source>
</reference>
<dbReference type="AlphaFoldDB" id="A0A1B9GCQ2"/>
<keyword evidence="6" id="KW-1185">Reference proteome</keyword>
<dbReference type="PANTHER" id="PTHR42748">
    <property type="entry name" value="NITROGEN METABOLITE REPRESSION PROTEIN NMRA FAMILY MEMBER"/>
    <property type="match status" value="1"/>
</dbReference>
<dbReference type="STRING" id="1296100.A0A1B9GCQ2"/>
<evidence type="ECO:0000256" key="1">
    <source>
        <dbReference type="ARBA" id="ARBA00006328"/>
    </source>
</evidence>
<reference evidence="4" key="3">
    <citation type="submission" date="2014-01" db="EMBL/GenBank/DDBJ databases">
        <title>Evolution of pathogenesis and genome organization in the Tremellales.</title>
        <authorList>
            <person name="Cuomo C."/>
            <person name="Litvintseva A."/>
            <person name="Heitman J."/>
            <person name="Chen Y."/>
            <person name="Sun S."/>
            <person name="Springer D."/>
            <person name="Dromer F."/>
            <person name="Young S."/>
            <person name="Zeng Q."/>
            <person name="Chapman S."/>
            <person name="Gujja S."/>
            <person name="Saif S."/>
            <person name="Birren B."/>
        </authorList>
    </citation>
    <scope>NUCLEOTIDE SEQUENCE</scope>
    <source>
        <strain evidence="4">CBS 10118</strain>
    </source>
</reference>
<gene>
    <name evidence="4" type="ORF">I302_00288</name>
    <name evidence="5" type="ORF">I302_101607</name>
</gene>
<dbReference type="Gene3D" id="3.90.25.10">
    <property type="entry name" value="UDP-galactose 4-epimerase, domain 1"/>
    <property type="match status" value="1"/>
</dbReference>
<keyword evidence="2" id="KW-0521">NADP</keyword>
<evidence type="ECO:0000256" key="2">
    <source>
        <dbReference type="ARBA" id="ARBA00022857"/>
    </source>
</evidence>
<dbReference type="VEuPathDB" id="FungiDB:I302_00288"/>
<dbReference type="GO" id="GO:0005634">
    <property type="term" value="C:nucleus"/>
    <property type="evidence" value="ECO:0007669"/>
    <property type="project" value="TreeGrafter"/>
</dbReference>
<dbReference type="SUPFAM" id="SSF51735">
    <property type="entry name" value="NAD(P)-binding Rossmann-fold domains"/>
    <property type="match status" value="1"/>
</dbReference>
<evidence type="ECO:0000313" key="4">
    <source>
        <dbReference type="EMBL" id="OCF28799.1"/>
    </source>
</evidence>
<dbReference type="Gene3D" id="3.40.50.720">
    <property type="entry name" value="NAD(P)-binding Rossmann-like Domain"/>
    <property type="match status" value="1"/>
</dbReference>
<evidence type="ECO:0000259" key="3">
    <source>
        <dbReference type="Pfam" id="PF05368"/>
    </source>
</evidence>
<dbReference type="InterPro" id="IPR008030">
    <property type="entry name" value="NmrA-like"/>
</dbReference>
<dbReference type="OrthoDB" id="9997102at2759"/>
<protein>
    <recommendedName>
        <fullName evidence="3">NmrA-like domain-containing protein</fullName>
    </recommendedName>
</protein>
<comment type="similarity">
    <text evidence="1">Belongs to the NmrA-type oxidoreductase family.</text>
</comment>
<dbReference type="Proteomes" id="UP000092730">
    <property type="component" value="Chromosome 1"/>
</dbReference>